<evidence type="ECO:0000313" key="3">
    <source>
        <dbReference type="Proteomes" id="UP000183809"/>
    </source>
</evidence>
<dbReference type="OrthoDB" id="5362512at2759"/>
<reference evidence="2 3" key="1">
    <citation type="submission" date="2016-10" db="EMBL/GenBank/DDBJ databases">
        <title>Proteomics and genomics reveal pathogen-plant mechanisms compatible with a hemibiotrophic lifestyle of Diplodia corticola.</title>
        <authorList>
            <person name="Fernandes I."/>
            <person name="De Jonge R."/>
            <person name="Van De Peer Y."/>
            <person name="Devreese B."/>
            <person name="Alves A."/>
            <person name="Esteves A.C."/>
        </authorList>
    </citation>
    <scope>NUCLEOTIDE SEQUENCE [LARGE SCALE GENOMIC DNA]</scope>
    <source>
        <strain evidence="2 3">CBS 112549</strain>
    </source>
</reference>
<dbReference type="Proteomes" id="UP000183809">
    <property type="component" value="Unassembled WGS sequence"/>
</dbReference>
<accession>A0A1J9R3K2</accession>
<dbReference type="GeneID" id="31011425"/>
<evidence type="ECO:0000313" key="2">
    <source>
        <dbReference type="EMBL" id="OJD36014.1"/>
    </source>
</evidence>
<dbReference type="RefSeq" id="XP_020132274.1">
    <property type="nucleotide sequence ID" value="XM_020271166.1"/>
</dbReference>
<evidence type="ECO:0000259" key="1">
    <source>
        <dbReference type="Pfam" id="PF06985"/>
    </source>
</evidence>
<gene>
    <name evidence="2" type="ORF">BKCO1_1400086</name>
</gene>
<keyword evidence="3" id="KW-1185">Reference proteome</keyword>
<dbReference type="InterPro" id="IPR010730">
    <property type="entry name" value="HET"/>
</dbReference>
<proteinExistence type="predicted"/>
<dbReference type="AlphaFoldDB" id="A0A1J9R3K2"/>
<comment type="caution">
    <text evidence="2">The sequence shown here is derived from an EMBL/GenBank/DDBJ whole genome shotgun (WGS) entry which is preliminary data.</text>
</comment>
<dbReference type="Pfam" id="PF06985">
    <property type="entry name" value="HET"/>
    <property type="match status" value="1"/>
</dbReference>
<sequence length="651" mass="75077">MSATPVSQEFSLRTPKSYHTSSDEVFELAHSWIAGCKCASSWEPGAIRHKRYPKRLIDIQELREANGVKIGQDFTFLSKTSILDHFKVKLVEEDAETLKAQRYNRFVTLSHCWGRPKSVQGQLKLTSRTEKKFKGEGIELGAFTKSFRDAILFACRLEGVGYVWIDSLCIKQPSSFPGDDPKDAERDWLEQSRVMGDVYRESYLNISATAAVDGDKGLFFPRHPDHLWEDEINLNLVGLPGHEPSPPKSNEGDYYPDMPLQKKESGKDHLRRCTIIDVAFWEDLVDNAPVNKRAWVLQERLMAPRVLHFCANQIAWECAEFDRTEGHSECVPPYKVKLGEIVQEGRFKSLDPDKDGLALREIRLNGFKDPDEGLENVYVYELWKRIVEAYSKTKLTMSRDKLIALSGIAKLIHTTYLQNVEYVAGMWDQYLESQLLWRVEPVFKDGLFENHSTRDPTRAPSFSWATLDVPQGIVYGEATDYNGCNDELLFKVISWHLPYTDENGKYDRFGLLKNENNAGFIELKVKYLRKIHLRKLELPRRVPYGWWLDDSGPFRPFDPTRREHTNVYLDAPDSDVDIFSDKAELYCMPAAFGERTVKKTSRYLMCLLLQKLDDDRNFKRIGLTKLSNYADAKGQNALQKGDQREQTIRIR</sequence>
<dbReference type="EMBL" id="MNUE01000014">
    <property type="protein sequence ID" value="OJD36014.1"/>
    <property type="molecule type" value="Genomic_DNA"/>
</dbReference>
<dbReference type="PANTHER" id="PTHR33112:SF10">
    <property type="entry name" value="TOL"/>
    <property type="match status" value="1"/>
</dbReference>
<dbReference type="STRING" id="236234.A0A1J9R3K2"/>
<protein>
    <submittedName>
        <fullName evidence="2">Heterokaryon incompatibility protein</fullName>
    </submittedName>
</protein>
<name>A0A1J9R3K2_9PEZI</name>
<feature type="domain" description="Heterokaryon incompatibility" evidence="1">
    <location>
        <begin position="106"/>
        <end position="299"/>
    </location>
</feature>
<organism evidence="2 3">
    <name type="scientific">Diplodia corticola</name>
    <dbReference type="NCBI Taxonomy" id="236234"/>
    <lineage>
        <taxon>Eukaryota</taxon>
        <taxon>Fungi</taxon>
        <taxon>Dikarya</taxon>
        <taxon>Ascomycota</taxon>
        <taxon>Pezizomycotina</taxon>
        <taxon>Dothideomycetes</taxon>
        <taxon>Dothideomycetes incertae sedis</taxon>
        <taxon>Botryosphaeriales</taxon>
        <taxon>Botryosphaeriaceae</taxon>
        <taxon>Diplodia</taxon>
    </lineage>
</organism>
<dbReference type="PANTHER" id="PTHR33112">
    <property type="entry name" value="DOMAIN PROTEIN, PUTATIVE-RELATED"/>
    <property type="match status" value="1"/>
</dbReference>